<sequence>MLAENLQTIETTGANARVLELQARIRSMQATTLDSKALPTLPALASILPGGALRQGSVYSLAGSTTLAMALLAAPSAAGSWCGVVGAPDFGIEAAARFGIELERLVLAPSPGDQWLTVTAALADVLTVVVTRPPRRVGDADAARLSARLRQRGATLLVLGDWPGSDATLRLDGGDWQGLGDGHGHLAGREATVTATGRLGFDRPRTARLWLPDAHSAFRAAGPAAATGPMPAGVIPLRRAAGFDGLT</sequence>
<gene>
    <name evidence="1" type="ORF">SAMN04489834_2048</name>
</gene>
<protein>
    <recommendedName>
        <fullName evidence="3">Protein RecA</fullName>
    </recommendedName>
</protein>
<evidence type="ECO:0008006" key="3">
    <source>
        <dbReference type="Google" id="ProtNLM"/>
    </source>
</evidence>
<organism evidence="1 2">
    <name type="scientific">Microterricola viridarii</name>
    <dbReference type="NCBI Taxonomy" id="412690"/>
    <lineage>
        <taxon>Bacteria</taxon>
        <taxon>Bacillati</taxon>
        <taxon>Actinomycetota</taxon>
        <taxon>Actinomycetes</taxon>
        <taxon>Micrococcales</taxon>
        <taxon>Microbacteriaceae</taxon>
        <taxon>Microterricola</taxon>
    </lineage>
</organism>
<dbReference type="RefSeq" id="WP_083363947.1">
    <property type="nucleotide sequence ID" value="NZ_LT629742.1"/>
</dbReference>
<reference evidence="2" key="1">
    <citation type="submission" date="2016-10" db="EMBL/GenBank/DDBJ databases">
        <authorList>
            <person name="Varghese N."/>
            <person name="Submissions S."/>
        </authorList>
    </citation>
    <scope>NUCLEOTIDE SEQUENCE [LARGE SCALE GENOMIC DNA]</scope>
    <source>
        <strain evidence="2">DSM 21772</strain>
    </source>
</reference>
<evidence type="ECO:0000313" key="2">
    <source>
        <dbReference type="Proteomes" id="UP000181956"/>
    </source>
</evidence>
<accession>A0A1H1UND2</accession>
<keyword evidence="2" id="KW-1185">Reference proteome</keyword>
<dbReference type="AlphaFoldDB" id="A0A1H1UND2"/>
<evidence type="ECO:0000313" key="1">
    <source>
        <dbReference type="EMBL" id="SDS73790.1"/>
    </source>
</evidence>
<dbReference type="Proteomes" id="UP000181956">
    <property type="component" value="Chromosome I"/>
</dbReference>
<name>A0A1H1UND2_9MICO</name>
<dbReference type="EMBL" id="LT629742">
    <property type="protein sequence ID" value="SDS73790.1"/>
    <property type="molecule type" value="Genomic_DNA"/>
</dbReference>
<dbReference type="STRING" id="412690.SAMN04489834_2048"/>
<proteinExistence type="predicted"/>